<dbReference type="InterPro" id="IPR009057">
    <property type="entry name" value="Homeodomain-like_sf"/>
</dbReference>
<name>A0A979FML0_HYAAZ</name>
<evidence type="ECO:0000256" key="2">
    <source>
        <dbReference type="SAM" id="MobiDB-lite"/>
    </source>
</evidence>
<feature type="domain" description="HTH psq-type" evidence="3">
    <location>
        <begin position="91"/>
        <end position="123"/>
    </location>
</feature>
<proteinExistence type="predicted"/>
<dbReference type="Pfam" id="PF05225">
    <property type="entry name" value="HTH_psq"/>
    <property type="match status" value="1"/>
</dbReference>
<dbReference type="RefSeq" id="XP_047738293.1">
    <property type="nucleotide sequence ID" value="XM_047882337.1"/>
</dbReference>
<feature type="compositionally biased region" description="Basic and acidic residues" evidence="2">
    <location>
        <begin position="466"/>
        <end position="484"/>
    </location>
</feature>
<evidence type="ECO:0000259" key="3">
    <source>
        <dbReference type="Pfam" id="PF05225"/>
    </source>
</evidence>
<dbReference type="GO" id="GO:0005634">
    <property type="term" value="C:nucleus"/>
    <property type="evidence" value="ECO:0007669"/>
    <property type="project" value="UniProtKB-SubCell"/>
</dbReference>
<dbReference type="GeneID" id="125178493"/>
<dbReference type="Proteomes" id="UP000694843">
    <property type="component" value="Unplaced"/>
</dbReference>
<feature type="compositionally biased region" description="Polar residues" evidence="2">
    <location>
        <begin position="406"/>
        <end position="422"/>
    </location>
</feature>
<feature type="region of interest" description="Disordered" evidence="2">
    <location>
        <begin position="403"/>
        <end position="514"/>
    </location>
</feature>
<dbReference type="SUPFAM" id="SSF46689">
    <property type="entry name" value="Homeodomain-like"/>
    <property type="match status" value="3"/>
</dbReference>
<dbReference type="GO" id="GO:0003677">
    <property type="term" value="F:DNA binding"/>
    <property type="evidence" value="ECO:0007669"/>
    <property type="project" value="InterPro"/>
</dbReference>
<keyword evidence="4" id="KW-1185">Reference proteome</keyword>
<sequence>MSETIKDIVNSSGRVGLCKDSQHPRQGSTSRNRDYSVEQLQQAVTMVVAYKYSQKSICHAYNIPQQVLQSRLKKEYCYSNRAPYKPYPASAMEEAIRLVQEEGVSQAESAKRCGVPKATLYCRLGKMKAQAVLADCDETETQIHDSETPSHDSETQSHEGLMDSKKRRHDSADDVSIHSNGTKKQKVESPPQISYQNPDMSEDSASCPNQTSFVGLNSKGSSKSSPDLNGFSTFNQFPINGEDVKNNYSLWGNGEESSGFSLWGNESLIMGNESIIEPDGSLLERAARLVQKFRLPPRGVAKQFNIPCPVLMKKLGRGFMRNEDVQVPVHVKRELDGCVENDLFPTPVKHEFDTCVESAKFPIHVKGELDGCVENDFSPTPVKQEFDGCVENNIFNNFKNEKVDTSHTAGPTISSRIASVTTTEKHGSNSIADDGKNTTVDLGRDKTSEANGSMTEAENSSEGVDNDEKTVDSDSLAIDEKTCNGEDGETDGAAAGDASYEDPAAKPPVSRGHRYPEDLITKAMTMVLLHKWTQRDASKGFGIPRRLLFDRLKNVKTNFYSLLMSNPHSPEDLSEAARLVVEENIPYAMAAKAFGIPKTKLHQHLVLHYGSFFFEKLPGSS</sequence>
<dbReference type="InterPro" id="IPR007889">
    <property type="entry name" value="HTH_Psq"/>
</dbReference>
<feature type="compositionally biased region" description="Polar residues" evidence="2">
    <location>
        <begin position="191"/>
        <end position="227"/>
    </location>
</feature>
<comment type="subcellular location">
    <subcellularLocation>
        <location evidence="1">Nucleus</location>
    </subcellularLocation>
</comment>
<feature type="compositionally biased region" description="Basic and acidic residues" evidence="2">
    <location>
        <begin position="141"/>
        <end position="176"/>
    </location>
</feature>
<dbReference type="AlphaFoldDB" id="A0A979FML0"/>
<evidence type="ECO:0000313" key="5">
    <source>
        <dbReference type="RefSeq" id="XP_047738293.1"/>
    </source>
</evidence>
<protein>
    <submittedName>
        <fullName evidence="5">Uncharacterized protein LOC125178493</fullName>
    </submittedName>
</protein>
<dbReference type="KEGG" id="hazt:125178493"/>
<feature type="compositionally biased region" description="Polar residues" evidence="2">
    <location>
        <begin position="449"/>
        <end position="463"/>
    </location>
</feature>
<accession>A0A979FML0</accession>
<organism evidence="4 5">
    <name type="scientific">Hyalella azteca</name>
    <name type="common">Amphipod</name>
    <dbReference type="NCBI Taxonomy" id="294128"/>
    <lineage>
        <taxon>Eukaryota</taxon>
        <taxon>Metazoa</taxon>
        <taxon>Ecdysozoa</taxon>
        <taxon>Arthropoda</taxon>
        <taxon>Crustacea</taxon>
        <taxon>Multicrustacea</taxon>
        <taxon>Malacostraca</taxon>
        <taxon>Eumalacostraca</taxon>
        <taxon>Peracarida</taxon>
        <taxon>Amphipoda</taxon>
        <taxon>Senticaudata</taxon>
        <taxon>Talitrida</taxon>
        <taxon>Talitroidea</taxon>
        <taxon>Hyalellidae</taxon>
        <taxon>Hyalella</taxon>
    </lineage>
</organism>
<feature type="region of interest" description="Disordered" evidence="2">
    <location>
        <begin position="14"/>
        <end position="34"/>
    </location>
</feature>
<evidence type="ECO:0000256" key="1">
    <source>
        <dbReference type="ARBA" id="ARBA00004123"/>
    </source>
</evidence>
<gene>
    <name evidence="5" type="primary">LOC125178493</name>
</gene>
<evidence type="ECO:0000313" key="4">
    <source>
        <dbReference type="Proteomes" id="UP000694843"/>
    </source>
</evidence>
<reference evidence="5" key="1">
    <citation type="submission" date="2025-08" db="UniProtKB">
        <authorList>
            <consortium name="RefSeq"/>
        </authorList>
    </citation>
    <scope>IDENTIFICATION</scope>
    <source>
        <tissue evidence="5">Whole organism</tissue>
    </source>
</reference>
<feature type="region of interest" description="Disordered" evidence="2">
    <location>
        <begin position="140"/>
        <end position="227"/>
    </location>
</feature>